<evidence type="ECO:0008006" key="4">
    <source>
        <dbReference type="Google" id="ProtNLM"/>
    </source>
</evidence>
<dbReference type="AlphaFoldDB" id="A0AAV8QYV4"/>
<sequence>MANQVPSPSTIPPSSLVCFPGTPIPSALPFYVTRSYPICRLTCMPAFGAAAEDGAFCACIRTLPTLLPTPFDLSAISSEQSPHASSRSTAPAEHSDPSPSFLPLLSLFPPTRYEAPIPALDGDQRQKKPFKNGRREKGGTARERTEAQLVSLQKRTEVEGRKQPKIMAGTSFKRGDEDHARCSRRRSGSETVHARFTEGGCGVQRRGRTAFASPPPRAPRLRHHQ</sequence>
<dbReference type="EMBL" id="JAQQAF010000004">
    <property type="protein sequence ID" value="KAJ8491490.1"/>
    <property type="molecule type" value="Genomic_DNA"/>
</dbReference>
<protein>
    <recommendedName>
        <fullName evidence="4">Small EDRK-rich factor-like N-terminal domain-containing protein</fullName>
    </recommendedName>
</protein>
<accession>A0AAV8QYV4</accession>
<gene>
    <name evidence="2" type="ORF">OPV22_013211</name>
</gene>
<feature type="compositionally biased region" description="Basic and acidic residues" evidence="1">
    <location>
        <begin position="133"/>
        <end position="145"/>
    </location>
</feature>
<comment type="caution">
    <text evidence="2">The sequence shown here is derived from an EMBL/GenBank/DDBJ whole genome shotgun (WGS) entry which is preliminary data.</text>
</comment>
<keyword evidence="3" id="KW-1185">Reference proteome</keyword>
<evidence type="ECO:0000313" key="2">
    <source>
        <dbReference type="EMBL" id="KAJ8491490.1"/>
    </source>
</evidence>
<feature type="region of interest" description="Disordered" evidence="1">
    <location>
        <begin position="115"/>
        <end position="145"/>
    </location>
</feature>
<reference evidence="2 3" key="1">
    <citation type="submission" date="2022-12" db="EMBL/GenBank/DDBJ databases">
        <title>Chromosome-scale assembly of the Ensete ventricosum genome.</title>
        <authorList>
            <person name="Dussert Y."/>
            <person name="Stocks J."/>
            <person name="Wendawek A."/>
            <person name="Woldeyes F."/>
            <person name="Nichols R.A."/>
            <person name="Borrell J.S."/>
        </authorList>
    </citation>
    <scope>NUCLEOTIDE SEQUENCE [LARGE SCALE GENOMIC DNA]</scope>
    <source>
        <strain evidence="3">cv. Maze</strain>
        <tissue evidence="2">Seeds</tissue>
    </source>
</reference>
<proteinExistence type="predicted"/>
<dbReference type="Proteomes" id="UP001222027">
    <property type="component" value="Unassembled WGS sequence"/>
</dbReference>
<feature type="region of interest" description="Disordered" evidence="1">
    <location>
        <begin position="77"/>
        <end position="101"/>
    </location>
</feature>
<evidence type="ECO:0000256" key="1">
    <source>
        <dbReference type="SAM" id="MobiDB-lite"/>
    </source>
</evidence>
<feature type="region of interest" description="Disordered" evidence="1">
    <location>
        <begin position="167"/>
        <end position="225"/>
    </location>
</feature>
<evidence type="ECO:0000313" key="3">
    <source>
        <dbReference type="Proteomes" id="UP001222027"/>
    </source>
</evidence>
<feature type="compositionally biased region" description="Polar residues" evidence="1">
    <location>
        <begin position="77"/>
        <end position="89"/>
    </location>
</feature>
<organism evidence="2 3">
    <name type="scientific">Ensete ventricosum</name>
    <name type="common">Abyssinian banana</name>
    <name type="synonym">Musa ensete</name>
    <dbReference type="NCBI Taxonomy" id="4639"/>
    <lineage>
        <taxon>Eukaryota</taxon>
        <taxon>Viridiplantae</taxon>
        <taxon>Streptophyta</taxon>
        <taxon>Embryophyta</taxon>
        <taxon>Tracheophyta</taxon>
        <taxon>Spermatophyta</taxon>
        <taxon>Magnoliopsida</taxon>
        <taxon>Liliopsida</taxon>
        <taxon>Zingiberales</taxon>
        <taxon>Musaceae</taxon>
        <taxon>Ensete</taxon>
    </lineage>
</organism>
<name>A0AAV8QYV4_ENSVE</name>